<evidence type="ECO:0000256" key="10">
    <source>
        <dbReference type="PROSITE-ProRule" id="PRU00284"/>
    </source>
</evidence>
<dbReference type="SUPFAM" id="SSF58104">
    <property type="entry name" value="Methyl-accepting chemotaxis protein (MCP) signaling domain"/>
    <property type="match status" value="1"/>
</dbReference>
<dbReference type="GO" id="GO:0007165">
    <property type="term" value="P:signal transduction"/>
    <property type="evidence" value="ECO:0007669"/>
    <property type="project" value="UniProtKB-KW"/>
</dbReference>
<dbReference type="InterPro" id="IPR004090">
    <property type="entry name" value="Chemotax_Me-accpt_rcpt"/>
</dbReference>
<dbReference type="GO" id="GO:0006935">
    <property type="term" value="P:chemotaxis"/>
    <property type="evidence" value="ECO:0007669"/>
    <property type="project" value="UniProtKB-KW"/>
</dbReference>
<dbReference type="EMBL" id="CP061802">
    <property type="protein sequence ID" value="QPK03022.1"/>
    <property type="molecule type" value="Genomic_DNA"/>
</dbReference>
<keyword evidence="8 10" id="KW-0807">Transducer</keyword>
<feature type="transmembrane region" description="Helical" evidence="12">
    <location>
        <begin position="305"/>
        <end position="328"/>
    </location>
</feature>
<keyword evidence="6 12" id="KW-1133">Transmembrane helix</keyword>
<sequence>MTWKTTQGQVTLLLVSFFVFLIIVTYTVIRLFVAPELIETETKNIRTMVELQSEAITEQMNRVKAQQRVVTELIPALQSEQIDRLLPQLVNQHGDLNVFGGGVWPLPGQRDPERERFSTFYARDAGGVLQLNTVWNQPESARYWEQPWYKDGMNAPKGNCAWAKAYQDAATPQPRTNCAMAIQKNGKAWGVATIDVTLGFFNQLAKDMGKAIGGTVLIIEEDGKVVGNGSSVQGSAALGNLRDLNIPAAAPLSKLITPGQKTEIQGTYDGEGGEHTLFVVPISGSPWLLAVDVSSDLLERHSDSILTHLTLVQVITGILMVLVLMGIVRNIFRNVTLLNKNIEALSGGGADLTQRLAESKSHEFNSIITNFNMFIAFLQDLMQQVGQSSAAIASASRQIAGGNLDLSSRTEEQSSSIVETAASMEELTSTVRLNADNALQANRLATQASAAAKEGAGVVSEAVITMSKINDSSSKIVEIISVIDGIAFQTNILALNAAVEAARAGENGRGFAVVAGEVRSLAQRSAHSAKEIKKLIEESVSNIEQGSELVRQAGTTMDGLMEKVENVSVLISEISSSSDEQSRGIEQINVAINQLDNTTQQNAALVEEVSAAAQSMEAQTEQLEKVVSSFRL</sequence>
<dbReference type="InterPro" id="IPR004089">
    <property type="entry name" value="MCPsignal_dom"/>
</dbReference>
<dbReference type="InterPro" id="IPR051310">
    <property type="entry name" value="MCP_chemotaxis"/>
</dbReference>
<dbReference type="GO" id="GO:0005886">
    <property type="term" value="C:plasma membrane"/>
    <property type="evidence" value="ECO:0007669"/>
    <property type="project" value="UniProtKB-SubCell"/>
</dbReference>
<keyword evidence="3" id="KW-0488">Methylation</keyword>
<dbReference type="PROSITE" id="PS50111">
    <property type="entry name" value="CHEMOTAXIS_TRANSDUC_2"/>
    <property type="match status" value="1"/>
</dbReference>
<dbReference type="Gene3D" id="1.10.287.950">
    <property type="entry name" value="Methyl-accepting chemotaxis protein"/>
    <property type="match status" value="1"/>
</dbReference>
<keyword evidence="15" id="KW-0614">Plasmid</keyword>
<evidence type="ECO:0000256" key="3">
    <source>
        <dbReference type="ARBA" id="ARBA00022481"/>
    </source>
</evidence>
<reference evidence="15" key="1">
    <citation type="submission" date="2020-09" db="EMBL/GenBank/DDBJ databases">
        <title>First Report of a novel Colistin-Resistant species of Enterobacter cloacae complex Producing MCR-5 isolated from hospital sewage water.</title>
        <authorList>
            <person name="Zhou K."/>
        </authorList>
    </citation>
    <scope>NUCLEOTIDE SEQUENCE [LARGE SCALE GENOMIC DNA]</scope>
    <source>
        <strain evidence="15">HSW1412</strain>
        <plasmid evidence="15">pHSW1412-1</plasmid>
    </source>
</reference>
<evidence type="ECO:0000256" key="4">
    <source>
        <dbReference type="ARBA" id="ARBA00022500"/>
    </source>
</evidence>
<organism evidence="15">
    <name type="scientific">Enterobacter mori</name>
    <dbReference type="NCBI Taxonomy" id="539813"/>
    <lineage>
        <taxon>Bacteria</taxon>
        <taxon>Pseudomonadati</taxon>
        <taxon>Pseudomonadota</taxon>
        <taxon>Gammaproteobacteria</taxon>
        <taxon>Enterobacterales</taxon>
        <taxon>Enterobacteriaceae</taxon>
        <taxon>Enterobacter</taxon>
    </lineage>
</organism>
<geneLocation type="plasmid" evidence="15">
    <name>pHSW1412-1</name>
</geneLocation>
<evidence type="ECO:0000256" key="6">
    <source>
        <dbReference type="ARBA" id="ARBA00022989"/>
    </source>
</evidence>
<name>A0A7T0H2X6_9ENTR</name>
<evidence type="ECO:0000256" key="2">
    <source>
        <dbReference type="ARBA" id="ARBA00022475"/>
    </source>
</evidence>
<dbReference type="PANTHER" id="PTHR43531">
    <property type="entry name" value="PROTEIN ICFG"/>
    <property type="match status" value="1"/>
</dbReference>
<dbReference type="InterPro" id="IPR003660">
    <property type="entry name" value="HAMP_dom"/>
</dbReference>
<feature type="transmembrane region" description="Helical" evidence="12">
    <location>
        <begin position="12"/>
        <end position="33"/>
    </location>
</feature>
<keyword evidence="4" id="KW-0145">Chemotaxis</keyword>
<dbReference type="AlphaFoldDB" id="A0A7T0H2X6"/>
<evidence type="ECO:0000256" key="12">
    <source>
        <dbReference type="SAM" id="Phobius"/>
    </source>
</evidence>
<dbReference type="PRINTS" id="PR00260">
    <property type="entry name" value="CHEMTRNSDUCR"/>
</dbReference>
<accession>A0A7T0H2X6</accession>
<feature type="domain" description="Methyl-accepting transducer" evidence="13">
    <location>
        <begin position="388"/>
        <end position="617"/>
    </location>
</feature>
<protein>
    <submittedName>
        <fullName evidence="15">Methyl-accepting chemotaxis protein</fullName>
    </submittedName>
</protein>
<keyword evidence="7 12" id="KW-0472">Membrane</keyword>
<feature type="domain" description="HAMP" evidence="14">
    <location>
        <begin position="329"/>
        <end position="383"/>
    </location>
</feature>
<evidence type="ECO:0000259" key="14">
    <source>
        <dbReference type="PROSITE" id="PS50885"/>
    </source>
</evidence>
<comment type="similarity">
    <text evidence="9">Belongs to the methyl-accepting chemotaxis (MCP) protein family.</text>
</comment>
<dbReference type="CDD" id="cd11386">
    <property type="entry name" value="MCP_signal"/>
    <property type="match status" value="1"/>
</dbReference>
<evidence type="ECO:0000256" key="1">
    <source>
        <dbReference type="ARBA" id="ARBA00004429"/>
    </source>
</evidence>
<keyword evidence="2" id="KW-1003">Cell membrane</keyword>
<evidence type="ECO:0000256" key="11">
    <source>
        <dbReference type="SAM" id="Coils"/>
    </source>
</evidence>
<dbReference type="PROSITE" id="PS50885">
    <property type="entry name" value="HAMP"/>
    <property type="match status" value="1"/>
</dbReference>
<dbReference type="SMART" id="SM00283">
    <property type="entry name" value="MA"/>
    <property type="match status" value="1"/>
</dbReference>
<evidence type="ECO:0000256" key="8">
    <source>
        <dbReference type="ARBA" id="ARBA00023224"/>
    </source>
</evidence>
<evidence type="ECO:0000259" key="13">
    <source>
        <dbReference type="PROSITE" id="PS50111"/>
    </source>
</evidence>
<dbReference type="Pfam" id="PF00015">
    <property type="entry name" value="MCPsignal"/>
    <property type="match status" value="1"/>
</dbReference>
<evidence type="ECO:0000256" key="9">
    <source>
        <dbReference type="ARBA" id="ARBA00029447"/>
    </source>
</evidence>
<dbReference type="GO" id="GO:0004888">
    <property type="term" value="F:transmembrane signaling receptor activity"/>
    <property type="evidence" value="ECO:0007669"/>
    <property type="project" value="InterPro"/>
</dbReference>
<evidence type="ECO:0000313" key="15">
    <source>
        <dbReference type="EMBL" id="QPK03022.1"/>
    </source>
</evidence>
<comment type="subcellular location">
    <subcellularLocation>
        <location evidence="1">Cell inner membrane</location>
        <topology evidence="1">Multi-pass membrane protein</topology>
    </subcellularLocation>
</comment>
<dbReference type="CDD" id="cd12913">
    <property type="entry name" value="PDC1_MCP_like"/>
    <property type="match status" value="1"/>
</dbReference>
<feature type="coiled-coil region" evidence="11">
    <location>
        <begin position="588"/>
        <end position="626"/>
    </location>
</feature>
<dbReference type="PANTHER" id="PTHR43531:SF14">
    <property type="entry name" value="METHYL-ACCEPTING CHEMOTAXIS PROTEIN I-RELATED"/>
    <property type="match status" value="1"/>
</dbReference>
<keyword evidence="5 12" id="KW-0812">Transmembrane</keyword>
<evidence type="ECO:0000256" key="7">
    <source>
        <dbReference type="ARBA" id="ARBA00023136"/>
    </source>
</evidence>
<keyword evidence="11" id="KW-0175">Coiled coil</keyword>
<dbReference type="Pfam" id="PF02743">
    <property type="entry name" value="dCache_1"/>
    <property type="match status" value="1"/>
</dbReference>
<dbReference type="Gene3D" id="3.30.450.20">
    <property type="entry name" value="PAS domain"/>
    <property type="match status" value="1"/>
</dbReference>
<dbReference type="FunFam" id="1.10.287.950:FF:000001">
    <property type="entry name" value="Methyl-accepting chemotaxis sensory transducer"/>
    <property type="match status" value="1"/>
</dbReference>
<gene>
    <name evidence="15" type="ORF">IDM36_23095</name>
</gene>
<evidence type="ECO:0000256" key="5">
    <source>
        <dbReference type="ARBA" id="ARBA00022692"/>
    </source>
</evidence>
<proteinExistence type="inferred from homology"/>
<dbReference type="InterPro" id="IPR033479">
    <property type="entry name" value="dCache_1"/>
</dbReference>